<feature type="region of interest" description="Disordered" evidence="3">
    <location>
        <begin position="299"/>
        <end position="344"/>
    </location>
</feature>
<dbReference type="FunFam" id="2.30.30.40:FF:000072">
    <property type="entry name" value="Unconventional Myosin IB"/>
    <property type="match status" value="1"/>
</dbReference>
<dbReference type="RefSeq" id="XP_004365185.1">
    <property type="nucleotide sequence ID" value="XM_004365128.2"/>
</dbReference>
<dbReference type="InterPro" id="IPR027681">
    <property type="entry name" value="IRSp53/IRTKS/Pinkbar"/>
</dbReference>
<evidence type="ECO:0000256" key="2">
    <source>
        <dbReference type="PROSITE-ProRule" id="PRU00192"/>
    </source>
</evidence>
<dbReference type="GO" id="GO:0007009">
    <property type="term" value="P:plasma membrane organization"/>
    <property type="evidence" value="ECO:0007669"/>
    <property type="project" value="InterPro"/>
</dbReference>
<dbReference type="STRING" id="595528.A0A0D2X0A5"/>
<feature type="domain" description="SH3" evidence="4">
    <location>
        <begin position="343"/>
        <end position="400"/>
    </location>
</feature>
<proteinExistence type="predicted"/>
<dbReference type="InterPro" id="IPR001452">
    <property type="entry name" value="SH3_domain"/>
</dbReference>
<dbReference type="Pfam" id="PF00018">
    <property type="entry name" value="SH3_1"/>
    <property type="match status" value="1"/>
</dbReference>
<sequence>MPPKPSKNGKPADPRLAATVRTINDLKRSKPSWEELVKLCSKYHNALEVVTETARAFTAGMRAAASHAGKNSSLDVQRELYAIADIHDRLETHRTNVRQSLSEGFMIPIKRYIDAEMSTLQAWEKNYKAHFKYLNNEMTKAEEASKSAGKKNAAALQQAILDLTSRVKEIETARQSKLRELFLVEREKYCGLLLRYVEVVKSELKLHEDGFHSLGNGVSGWCDLASSKDSLPADSESLITAKERTFVGLKTEGGSPAPVPSHGGGYGGHAAPASYGGGEEYGNEQWDEEEVWDEELYDDNSGYNNQQQHQPQQSYGGGYHNAGIPAPPAPPPMGPKPGQPAQQQTWKVRALYDNVADDAQELSFRAGDIIEVTKQVNDEWWAGLCNGQHGIFPSNYCEQL</sequence>
<dbReference type="GO" id="GO:0051764">
    <property type="term" value="P:actin crosslink formation"/>
    <property type="evidence" value="ECO:0007669"/>
    <property type="project" value="TreeGrafter"/>
</dbReference>
<dbReference type="Gene3D" id="1.20.1270.60">
    <property type="entry name" value="Arfaptin homology (AH) domain/BAR domain"/>
    <property type="match status" value="1"/>
</dbReference>
<dbReference type="EMBL" id="KE346360">
    <property type="protein sequence ID" value="KJE88719.1"/>
    <property type="molecule type" value="Genomic_DNA"/>
</dbReference>
<dbReference type="GO" id="GO:0030838">
    <property type="term" value="P:positive regulation of actin filament polymerization"/>
    <property type="evidence" value="ECO:0007669"/>
    <property type="project" value="TreeGrafter"/>
</dbReference>
<dbReference type="PROSITE" id="PS50002">
    <property type="entry name" value="SH3"/>
    <property type="match status" value="1"/>
</dbReference>
<dbReference type="eggNOG" id="KOG2199">
    <property type="taxonomic scope" value="Eukaryota"/>
</dbReference>
<dbReference type="PRINTS" id="PR00452">
    <property type="entry name" value="SH3DOMAIN"/>
</dbReference>
<organism evidence="5 6">
    <name type="scientific">Capsaspora owczarzaki (strain ATCC 30864)</name>
    <dbReference type="NCBI Taxonomy" id="595528"/>
    <lineage>
        <taxon>Eukaryota</taxon>
        <taxon>Filasterea</taxon>
        <taxon>Capsaspora</taxon>
    </lineage>
</organism>
<dbReference type="SUPFAM" id="SSF50044">
    <property type="entry name" value="SH3-domain"/>
    <property type="match status" value="1"/>
</dbReference>
<dbReference type="Proteomes" id="UP000008743">
    <property type="component" value="Unassembled WGS sequence"/>
</dbReference>
<dbReference type="SMART" id="SM00326">
    <property type="entry name" value="SH3"/>
    <property type="match status" value="1"/>
</dbReference>
<dbReference type="InterPro" id="IPR036028">
    <property type="entry name" value="SH3-like_dom_sf"/>
</dbReference>
<protein>
    <recommendedName>
        <fullName evidence="4">SH3 domain-containing protein</fullName>
    </recommendedName>
</protein>
<evidence type="ECO:0000259" key="4">
    <source>
        <dbReference type="PROSITE" id="PS50002"/>
    </source>
</evidence>
<dbReference type="InterPro" id="IPR013606">
    <property type="entry name" value="I-BAR_dom"/>
</dbReference>
<dbReference type="SUPFAM" id="SSF103657">
    <property type="entry name" value="BAR/IMD domain-like"/>
    <property type="match status" value="1"/>
</dbReference>
<evidence type="ECO:0000256" key="3">
    <source>
        <dbReference type="SAM" id="MobiDB-lite"/>
    </source>
</evidence>
<evidence type="ECO:0000256" key="1">
    <source>
        <dbReference type="ARBA" id="ARBA00022443"/>
    </source>
</evidence>
<dbReference type="PANTHER" id="PTHR14206">
    <property type="entry name" value="BRAIN-SPECIFIC ANGIOGENESIS INHIBITOR 1-ASSOCIATED PROTEIN 2"/>
    <property type="match status" value="1"/>
</dbReference>
<dbReference type="OrthoDB" id="207120at2759"/>
<dbReference type="Pfam" id="PF08397">
    <property type="entry name" value="IMD"/>
    <property type="match status" value="1"/>
</dbReference>
<dbReference type="Gene3D" id="2.30.30.40">
    <property type="entry name" value="SH3 Domains"/>
    <property type="match status" value="1"/>
</dbReference>
<dbReference type="GO" id="GO:0005829">
    <property type="term" value="C:cytosol"/>
    <property type="evidence" value="ECO:0007669"/>
    <property type="project" value="TreeGrafter"/>
</dbReference>
<evidence type="ECO:0000313" key="5">
    <source>
        <dbReference type="EMBL" id="KJE88719.1"/>
    </source>
</evidence>
<dbReference type="InterPro" id="IPR027267">
    <property type="entry name" value="AH/BAR_dom_sf"/>
</dbReference>
<name>A0A0D2X0A5_CAPO3</name>
<accession>A0A0D2X0A5</accession>
<keyword evidence="6" id="KW-1185">Reference proteome</keyword>
<dbReference type="PhylomeDB" id="A0A0D2X0A5"/>
<dbReference type="PANTHER" id="PTHR14206:SF7">
    <property type="entry name" value="INSULIN RECEPTOR SUBSTRATE 53 KDA, ISOFORM A"/>
    <property type="match status" value="1"/>
</dbReference>
<dbReference type="GO" id="GO:0051017">
    <property type="term" value="P:actin filament bundle assembly"/>
    <property type="evidence" value="ECO:0007669"/>
    <property type="project" value="TreeGrafter"/>
</dbReference>
<dbReference type="CDD" id="cd00174">
    <property type="entry name" value="SH3"/>
    <property type="match status" value="1"/>
</dbReference>
<dbReference type="AlphaFoldDB" id="A0A0D2X0A5"/>
<dbReference type="PRINTS" id="PR00499">
    <property type="entry name" value="P67PHOX"/>
</dbReference>
<evidence type="ECO:0000313" key="6">
    <source>
        <dbReference type="Proteomes" id="UP000008743"/>
    </source>
</evidence>
<dbReference type="GO" id="GO:0005654">
    <property type="term" value="C:nucleoplasm"/>
    <property type="evidence" value="ECO:0007669"/>
    <property type="project" value="TreeGrafter"/>
</dbReference>
<gene>
    <name evidence="5" type="ORF">CAOG_000314</name>
</gene>
<dbReference type="InParanoid" id="A0A0D2X0A5"/>
<keyword evidence="1 2" id="KW-0728">SH3 domain</keyword>
<feature type="compositionally biased region" description="Low complexity" evidence="3">
    <location>
        <begin position="299"/>
        <end position="314"/>
    </location>
</feature>
<dbReference type="OMA" id="QERVMYG"/>
<feature type="compositionally biased region" description="Pro residues" evidence="3">
    <location>
        <begin position="325"/>
        <end position="338"/>
    </location>
</feature>
<reference evidence="6" key="1">
    <citation type="submission" date="2011-02" db="EMBL/GenBank/DDBJ databases">
        <title>The Genome Sequence of Capsaspora owczarzaki ATCC 30864.</title>
        <authorList>
            <person name="Russ C."/>
            <person name="Cuomo C."/>
            <person name="Burger G."/>
            <person name="Gray M.W."/>
            <person name="Holland P.W.H."/>
            <person name="King N."/>
            <person name="Lang F.B.F."/>
            <person name="Roger A.J."/>
            <person name="Ruiz-Trillo I."/>
            <person name="Young S.K."/>
            <person name="Zeng Q."/>
            <person name="Gargeya S."/>
            <person name="Alvarado L."/>
            <person name="Berlin A."/>
            <person name="Chapman S.B."/>
            <person name="Chen Z."/>
            <person name="Freedman E."/>
            <person name="Gellesch M."/>
            <person name="Goldberg J."/>
            <person name="Griggs A."/>
            <person name="Gujja S."/>
            <person name="Heilman E."/>
            <person name="Heiman D."/>
            <person name="Howarth C."/>
            <person name="Mehta T."/>
            <person name="Neiman D."/>
            <person name="Pearson M."/>
            <person name="Roberts A."/>
            <person name="Saif S."/>
            <person name="Shea T."/>
            <person name="Shenoy N."/>
            <person name="Sisk P."/>
            <person name="Stolte C."/>
            <person name="Sykes S."/>
            <person name="White J."/>
            <person name="Yandava C."/>
            <person name="Haas B."/>
            <person name="Nusbaum C."/>
            <person name="Birren B."/>
        </authorList>
    </citation>
    <scope>NUCLEOTIDE SEQUENCE</scope>
    <source>
        <strain evidence="6">ATCC 30864</strain>
    </source>
</reference>